<comment type="caution">
    <text evidence="4">The sequence shown here is derived from an EMBL/GenBank/DDBJ whole genome shotgun (WGS) entry which is preliminary data.</text>
</comment>
<dbReference type="Gene3D" id="2.120.10.80">
    <property type="entry name" value="Kelch-type beta propeller"/>
    <property type="match status" value="1"/>
</dbReference>
<gene>
    <name evidence="4" type="ORF">ACEWY4_004443</name>
</gene>
<organism evidence="4 5">
    <name type="scientific">Coilia grayii</name>
    <name type="common">Gray's grenadier anchovy</name>
    <dbReference type="NCBI Taxonomy" id="363190"/>
    <lineage>
        <taxon>Eukaryota</taxon>
        <taxon>Metazoa</taxon>
        <taxon>Chordata</taxon>
        <taxon>Craniata</taxon>
        <taxon>Vertebrata</taxon>
        <taxon>Euteleostomi</taxon>
        <taxon>Actinopterygii</taxon>
        <taxon>Neopterygii</taxon>
        <taxon>Teleostei</taxon>
        <taxon>Clupei</taxon>
        <taxon>Clupeiformes</taxon>
        <taxon>Clupeoidei</taxon>
        <taxon>Engraulidae</taxon>
        <taxon>Coilinae</taxon>
        <taxon>Coilia</taxon>
    </lineage>
</organism>
<dbReference type="AlphaFoldDB" id="A0ABD1KLJ1"/>
<dbReference type="PANTHER" id="PTHR24412">
    <property type="entry name" value="KELCH PROTEIN"/>
    <property type="match status" value="1"/>
</dbReference>
<keyword evidence="2" id="KW-0677">Repeat</keyword>
<dbReference type="InterPro" id="IPR015915">
    <property type="entry name" value="Kelch-typ_b-propeller"/>
</dbReference>
<name>A0ABD1KLJ1_9TELE</name>
<dbReference type="Pfam" id="PF01344">
    <property type="entry name" value="Kelch_1"/>
    <property type="match status" value="1"/>
</dbReference>
<keyword evidence="5" id="KW-1185">Reference proteome</keyword>
<evidence type="ECO:0000313" key="4">
    <source>
        <dbReference type="EMBL" id="KAL2100049.1"/>
    </source>
</evidence>
<sequence length="357" mass="39299">MRERGHGETGGQRLDGRLHSTRSDMVVHSETGTFREVPSSATAHLNRSLQAQNTSKPLAKNKTRKPNSSHSDVVYVVGGWSADDPSCPIEQFCTEYNEWKMTTPLMRHRRDAGVCAVGGFIYMVGGADEITCFSGMERYDPSQSVWNSELPSLSSPRSKVCVCEMDGYLVCIGGFDGHTYLNSVQRYDPTCNAWSKLASMQRKRGGATAVVMDGQLYVIGGNDGSTVLDSVERFNPVDGCWAVCPPLRCPREGAGSTVFLGRIYVAGGRDDLGLPLKTAEKFDSDSLRWTPVRPMKNKRYQVSLLVFNNLLLAVGGYDGISDLKTMEAYEHENNSWRHFGSMKSKHPGGHVAILKAT</sequence>
<dbReference type="SUPFAM" id="SSF117281">
    <property type="entry name" value="Kelch motif"/>
    <property type="match status" value="1"/>
</dbReference>
<evidence type="ECO:0000256" key="3">
    <source>
        <dbReference type="SAM" id="MobiDB-lite"/>
    </source>
</evidence>
<feature type="compositionally biased region" description="Basic and acidic residues" evidence="3">
    <location>
        <begin position="14"/>
        <end position="27"/>
    </location>
</feature>
<protein>
    <recommendedName>
        <fullName evidence="6">Kelch-like protein diablo</fullName>
    </recommendedName>
</protein>
<dbReference type="EMBL" id="JBHFQA010000004">
    <property type="protein sequence ID" value="KAL2100049.1"/>
    <property type="molecule type" value="Genomic_DNA"/>
</dbReference>
<evidence type="ECO:0000256" key="2">
    <source>
        <dbReference type="ARBA" id="ARBA00022737"/>
    </source>
</evidence>
<evidence type="ECO:0000313" key="5">
    <source>
        <dbReference type="Proteomes" id="UP001591681"/>
    </source>
</evidence>
<reference evidence="4 5" key="1">
    <citation type="submission" date="2024-09" db="EMBL/GenBank/DDBJ databases">
        <title>A chromosome-level genome assembly of Gray's grenadier anchovy, Coilia grayii.</title>
        <authorList>
            <person name="Fu Z."/>
        </authorList>
    </citation>
    <scope>NUCLEOTIDE SEQUENCE [LARGE SCALE GENOMIC DNA]</scope>
    <source>
        <strain evidence="4">G4</strain>
        <tissue evidence="4">Muscle</tissue>
    </source>
</reference>
<dbReference type="PANTHER" id="PTHR24412:SF480">
    <property type="entry name" value="KELCH-LIKE PROTEIN 8"/>
    <property type="match status" value="1"/>
</dbReference>
<feature type="region of interest" description="Disordered" evidence="3">
    <location>
        <begin position="1"/>
        <end position="70"/>
    </location>
</feature>
<dbReference type="Pfam" id="PF24681">
    <property type="entry name" value="Kelch_KLHDC2_KLHL20_DRC7"/>
    <property type="match status" value="1"/>
</dbReference>
<dbReference type="SMART" id="SM00612">
    <property type="entry name" value="Kelch"/>
    <property type="match status" value="6"/>
</dbReference>
<dbReference type="InterPro" id="IPR006652">
    <property type="entry name" value="Kelch_1"/>
</dbReference>
<feature type="compositionally biased region" description="Polar residues" evidence="3">
    <location>
        <begin position="39"/>
        <end position="56"/>
    </location>
</feature>
<accession>A0ABD1KLJ1</accession>
<evidence type="ECO:0008006" key="6">
    <source>
        <dbReference type="Google" id="ProtNLM"/>
    </source>
</evidence>
<keyword evidence="1" id="KW-0880">Kelch repeat</keyword>
<evidence type="ECO:0000256" key="1">
    <source>
        <dbReference type="ARBA" id="ARBA00022441"/>
    </source>
</evidence>
<dbReference type="Proteomes" id="UP001591681">
    <property type="component" value="Unassembled WGS sequence"/>
</dbReference>
<proteinExistence type="predicted"/>